<sequence>MPPKRIVVNLSEKYGDIRIPHSLLPGVNPVAYTEQAVLFVAPPPVERGFEWGDALSEGEASAPWEPAPPLDEKGTARASLLAYDAEPLRSPVMRARHLH</sequence>
<evidence type="ECO:0000313" key="1">
    <source>
        <dbReference type="EMBL" id="RNF00762.1"/>
    </source>
</evidence>
<dbReference type="RefSeq" id="XP_029235948.1">
    <property type="nucleotide sequence ID" value="XM_029384209.1"/>
</dbReference>
<keyword evidence="2" id="KW-1185">Reference proteome</keyword>
<reference evidence="1 2" key="1">
    <citation type="journal article" date="2018" name="BMC Genomics">
        <title>Genomic comparison of Trypanosoma conorhini and Trypanosoma rangeli to Trypanosoma cruzi strains of high and low virulence.</title>
        <authorList>
            <person name="Bradwell K.R."/>
            <person name="Koparde V.N."/>
            <person name="Matveyev A.V."/>
            <person name="Serrano M.G."/>
            <person name="Alves J.M."/>
            <person name="Parikh H."/>
            <person name="Huang B."/>
            <person name="Lee V."/>
            <person name="Espinosa-Alvarez O."/>
            <person name="Ortiz P.A."/>
            <person name="Costa-Martins A.G."/>
            <person name="Teixeira M.M."/>
            <person name="Buck G.A."/>
        </authorList>
    </citation>
    <scope>NUCLEOTIDE SEQUENCE [LARGE SCALE GENOMIC DNA]</scope>
    <source>
        <strain evidence="1 2">AM80</strain>
    </source>
</reference>
<proteinExistence type="predicted"/>
<organism evidence="1 2">
    <name type="scientific">Trypanosoma rangeli</name>
    <dbReference type="NCBI Taxonomy" id="5698"/>
    <lineage>
        <taxon>Eukaryota</taxon>
        <taxon>Discoba</taxon>
        <taxon>Euglenozoa</taxon>
        <taxon>Kinetoplastea</taxon>
        <taxon>Metakinetoplastina</taxon>
        <taxon>Trypanosomatida</taxon>
        <taxon>Trypanosomatidae</taxon>
        <taxon>Trypanosoma</taxon>
        <taxon>Herpetosoma</taxon>
    </lineage>
</organism>
<dbReference type="OrthoDB" id="250705at2759"/>
<comment type="caution">
    <text evidence="1">The sequence shown here is derived from an EMBL/GenBank/DDBJ whole genome shotgun (WGS) entry which is preliminary data.</text>
</comment>
<dbReference type="GeneID" id="40331349"/>
<accession>A0A422N5P8</accession>
<dbReference type="Proteomes" id="UP000283634">
    <property type="component" value="Unassembled WGS sequence"/>
</dbReference>
<dbReference type="AlphaFoldDB" id="A0A422N5P8"/>
<name>A0A422N5P8_TRYRA</name>
<evidence type="ECO:0000313" key="2">
    <source>
        <dbReference type="Proteomes" id="UP000283634"/>
    </source>
</evidence>
<gene>
    <name evidence="1" type="ORF">TraAM80_07416</name>
</gene>
<protein>
    <submittedName>
        <fullName evidence="1">Uncharacterized protein</fullName>
    </submittedName>
</protein>
<dbReference type="EMBL" id="MKGL01000308">
    <property type="protein sequence ID" value="RNF00762.1"/>
    <property type="molecule type" value="Genomic_DNA"/>
</dbReference>